<dbReference type="EMBL" id="JBJQND010000001">
    <property type="protein sequence ID" value="KAL3889564.1"/>
    <property type="molecule type" value="Genomic_DNA"/>
</dbReference>
<dbReference type="InterPro" id="IPR001304">
    <property type="entry name" value="C-type_lectin-like"/>
</dbReference>
<feature type="domain" description="C-type lectin" evidence="1">
    <location>
        <begin position="185"/>
        <end position="296"/>
    </location>
</feature>
<dbReference type="PANTHER" id="PTHR22801">
    <property type="entry name" value="LITHOSTATHINE"/>
    <property type="match status" value="1"/>
</dbReference>
<evidence type="ECO:0000313" key="2">
    <source>
        <dbReference type="EMBL" id="KAL3889564.1"/>
    </source>
</evidence>
<dbReference type="SMART" id="SM00034">
    <property type="entry name" value="CLECT"/>
    <property type="match status" value="1"/>
</dbReference>
<dbReference type="SUPFAM" id="SSF56436">
    <property type="entry name" value="C-type lectin-like"/>
    <property type="match status" value="1"/>
</dbReference>
<dbReference type="PANTHER" id="PTHR22801:SF63">
    <property type="entry name" value="C-TYPE LECTIN DOMAIN-CONTAINING PROTEIN"/>
    <property type="match status" value="1"/>
</dbReference>
<gene>
    <name evidence="2" type="ORF">ACJMK2_001902</name>
</gene>
<dbReference type="Pfam" id="PF00059">
    <property type="entry name" value="Lectin_C"/>
    <property type="match status" value="1"/>
</dbReference>
<dbReference type="InterPro" id="IPR050801">
    <property type="entry name" value="Ca-Dep_Lectins_ImmuneDev"/>
</dbReference>
<dbReference type="InterPro" id="IPR016187">
    <property type="entry name" value="CTDL_fold"/>
</dbReference>
<dbReference type="InterPro" id="IPR003609">
    <property type="entry name" value="Pan_app"/>
</dbReference>
<keyword evidence="3" id="KW-1185">Reference proteome</keyword>
<dbReference type="Pfam" id="PF00024">
    <property type="entry name" value="PAN_1"/>
    <property type="match status" value="1"/>
</dbReference>
<dbReference type="Gene3D" id="3.10.100.10">
    <property type="entry name" value="Mannose-Binding Protein A, subunit A"/>
    <property type="match status" value="1"/>
</dbReference>
<evidence type="ECO:0000259" key="1">
    <source>
        <dbReference type="PROSITE" id="PS50041"/>
    </source>
</evidence>
<dbReference type="SUPFAM" id="SSF57414">
    <property type="entry name" value="Hairpin loop containing domain-like"/>
    <property type="match status" value="1"/>
</dbReference>
<dbReference type="AlphaFoldDB" id="A0ABD3XTN0"/>
<dbReference type="Proteomes" id="UP001634394">
    <property type="component" value="Unassembled WGS sequence"/>
</dbReference>
<organism evidence="2 3">
    <name type="scientific">Sinanodonta woodiana</name>
    <name type="common">Chinese pond mussel</name>
    <name type="synonym">Anodonta woodiana</name>
    <dbReference type="NCBI Taxonomy" id="1069815"/>
    <lineage>
        <taxon>Eukaryota</taxon>
        <taxon>Metazoa</taxon>
        <taxon>Spiralia</taxon>
        <taxon>Lophotrochozoa</taxon>
        <taxon>Mollusca</taxon>
        <taxon>Bivalvia</taxon>
        <taxon>Autobranchia</taxon>
        <taxon>Heteroconchia</taxon>
        <taxon>Palaeoheterodonta</taxon>
        <taxon>Unionida</taxon>
        <taxon>Unionoidea</taxon>
        <taxon>Unionidae</taxon>
        <taxon>Unioninae</taxon>
        <taxon>Sinanodonta</taxon>
    </lineage>
</organism>
<name>A0ABD3XTN0_SINWO</name>
<comment type="caution">
    <text evidence="2">The sequence shown here is derived from an EMBL/GenBank/DDBJ whole genome shotgun (WGS) entry which is preliminary data.</text>
</comment>
<accession>A0ABD3XTN0</accession>
<evidence type="ECO:0000313" key="3">
    <source>
        <dbReference type="Proteomes" id="UP001634394"/>
    </source>
</evidence>
<sequence length="298" mass="33407">MRKQEQDSWIIYILLIEYVVSINTCERGTSLGELKFGYFLPRSAFTTKYQVSSYQCAIECHLRIHRCKSFNYRRSDLSCQLCEEDSGPGGNNLQPKAGSIHSDIDTWRNLPIEHCNTIHCLRTEKCDSSKQAGENTCVPAECPFAELKLGMTIKPSNETAVGTKARRRSPSNSCDMGYMNVSLKGSNFCFKAYSIVKTFNQAMEICESEKAKLAVITTEDQISDLRPHLPVGWIYVGISDGTKEGTWEGWDGKAVNLTWSPFEPNGGINENCGVINPYGIGVYDASCAWNLYFLCSKF</sequence>
<dbReference type="CDD" id="cd00037">
    <property type="entry name" value="CLECT"/>
    <property type="match status" value="1"/>
</dbReference>
<dbReference type="InterPro" id="IPR016186">
    <property type="entry name" value="C-type_lectin-like/link_sf"/>
</dbReference>
<proteinExistence type="predicted"/>
<protein>
    <recommendedName>
        <fullName evidence="1">C-type lectin domain-containing protein</fullName>
    </recommendedName>
</protein>
<reference evidence="2 3" key="1">
    <citation type="submission" date="2024-11" db="EMBL/GenBank/DDBJ databases">
        <title>Chromosome-level genome assembly of the freshwater bivalve Anodonta woodiana.</title>
        <authorList>
            <person name="Chen X."/>
        </authorList>
    </citation>
    <scope>NUCLEOTIDE SEQUENCE [LARGE SCALE GENOMIC DNA]</scope>
    <source>
        <strain evidence="2">MN2024</strain>
        <tissue evidence="2">Gills</tissue>
    </source>
</reference>
<dbReference type="PROSITE" id="PS50041">
    <property type="entry name" value="C_TYPE_LECTIN_2"/>
    <property type="match status" value="1"/>
</dbReference>